<dbReference type="GO" id="GO:0003743">
    <property type="term" value="F:translation initiation factor activity"/>
    <property type="evidence" value="ECO:0007669"/>
    <property type="project" value="UniProtKB-KW"/>
</dbReference>
<keyword evidence="6" id="KW-0342">GTP-binding</keyword>
<dbReference type="PANTHER" id="PTHR43381">
    <property type="entry name" value="TRANSLATION INITIATION FACTOR IF-2-RELATED"/>
    <property type="match status" value="1"/>
</dbReference>
<evidence type="ECO:0000256" key="2">
    <source>
        <dbReference type="ARBA" id="ARBA00007733"/>
    </source>
</evidence>
<evidence type="ECO:0000256" key="1">
    <source>
        <dbReference type="ARBA" id="ARBA00004496"/>
    </source>
</evidence>
<dbReference type="InterPro" id="IPR023115">
    <property type="entry name" value="TIF_IF2_dom3"/>
</dbReference>
<dbReference type="AlphaFoldDB" id="A0A382Q8D3"/>
<dbReference type="FunFam" id="2.40.30.10:FF:000008">
    <property type="entry name" value="Translation initiation factor IF-2"/>
    <property type="match status" value="1"/>
</dbReference>
<evidence type="ECO:0000259" key="8">
    <source>
        <dbReference type="Pfam" id="PF11987"/>
    </source>
</evidence>
<dbReference type="InterPro" id="IPR015760">
    <property type="entry name" value="TIF_IF2"/>
</dbReference>
<comment type="subcellular location">
    <subcellularLocation>
        <location evidence="1">Cytoplasm</location>
    </subcellularLocation>
</comment>
<dbReference type="GO" id="GO:0005525">
    <property type="term" value="F:GTP binding"/>
    <property type="evidence" value="ECO:0007669"/>
    <property type="project" value="UniProtKB-KW"/>
</dbReference>
<accession>A0A382Q8D3</accession>
<dbReference type="InterPro" id="IPR009000">
    <property type="entry name" value="Transl_B-barrel_sf"/>
</dbReference>
<feature type="non-terminal residue" evidence="10">
    <location>
        <position position="1"/>
    </location>
</feature>
<dbReference type="InterPro" id="IPR036925">
    <property type="entry name" value="TIF_IF2_dom3_sf"/>
</dbReference>
<keyword evidence="5" id="KW-0648">Protein biosynthesis</keyword>
<evidence type="ECO:0000256" key="5">
    <source>
        <dbReference type="ARBA" id="ARBA00022917"/>
    </source>
</evidence>
<dbReference type="PROSITE" id="PS01176">
    <property type="entry name" value="IF2"/>
    <property type="match status" value="1"/>
</dbReference>
<feature type="domain" description="Elongation factor G-like" evidence="9">
    <location>
        <begin position="1"/>
        <end position="71"/>
    </location>
</feature>
<protein>
    <submittedName>
        <fullName evidence="10">Uncharacterized protein</fullName>
    </submittedName>
</protein>
<evidence type="ECO:0000259" key="7">
    <source>
        <dbReference type="Pfam" id="PF03144"/>
    </source>
</evidence>
<evidence type="ECO:0000313" key="10">
    <source>
        <dbReference type="EMBL" id="SVC81188.1"/>
    </source>
</evidence>
<evidence type="ECO:0000259" key="9">
    <source>
        <dbReference type="Pfam" id="PF22042"/>
    </source>
</evidence>
<gene>
    <name evidence="10" type="ORF">METZ01_LOCUS334042</name>
</gene>
<dbReference type="Pfam" id="PF11987">
    <property type="entry name" value="IF-2"/>
    <property type="match status" value="1"/>
</dbReference>
<keyword evidence="3" id="KW-0396">Initiation factor</keyword>
<evidence type="ECO:0000256" key="6">
    <source>
        <dbReference type="ARBA" id="ARBA00023134"/>
    </source>
</evidence>
<feature type="domain" description="Translation elongation factor EFTu-like" evidence="7">
    <location>
        <begin position="238"/>
        <end position="305"/>
    </location>
</feature>
<proteinExistence type="inferred from homology"/>
<evidence type="ECO:0000256" key="3">
    <source>
        <dbReference type="ARBA" id="ARBA00022540"/>
    </source>
</evidence>
<dbReference type="Pfam" id="PF03144">
    <property type="entry name" value="GTP_EFTU_D2"/>
    <property type="match status" value="1"/>
</dbReference>
<dbReference type="GO" id="GO:0003924">
    <property type="term" value="F:GTPase activity"/>
    <property type="evidence" value="ECO:0007669"/>
    <property type="project" value="InterPro"/>
</dbReference>
<dbReference type="CDD" id="cd03702">
    <property type="entry name" value="IF2_mtIF2_II"/>
    <property type="match status" value="1"/>
</dbReference>
<dbReference type="InterPro" id="IPR004161">
    <property type="entry name" value="EFTu-like_2"/>
</dbReference>
<feature type="domain" description="Translation initiation factor IF- 2" evidence="8">
    <location>
        <begin position="93"/>
        <end position="207"/>
    </location>
</feature>
<dbReference type="InterPro" id="IPR053905">
    <property type="entry name" value="EF-G-like_DII"/>
</dbReference>
<evidence type="ECO:0000256" key="4">
    <source>
        <dbReference type="ARBA" id="ARBA00022741"/>
    </source>
</evidence>
<dbReference type="Gene3D" id="2.40.30.10">
    <property type="entry name" value="Translation factors"/>
    <property type="match status" value="2"/>
</dbReference>
<dbReference type="InterPro" id="IPR000178">
    <property type="entry name" value="TF_IF2_bacterial-like"/>
</dbReference>
<dbReference type="Gene3D" id="3.40.50.10050">
    <property type="entry name" value="Translation initiation factor IF- 2, domain 3"/>
    <property type="match status" value="1"/>
</dbReference>
<dbReference type="SUPFAM" id="SSF52156">
    <property type="entry name" value="Initiation factor IF2/eIF5b, domain 3"/>
    <property type="match status" value="1"/>
</dbReference>
<organism evidence="10">
    <name type="scientific">marine metagenome</name>
    <dbReference type="NCBI Taxonomy" id="408172"/>
    <lineage>
        <taxon>unclassified sequences</taxon>
        <taxon>metagenomes</taxon>
        <taxon>ecological metagenomes</taxon>
    </lineage>
</organism>
<dbReference type="InterPro" id="IPR044145">
    <property type="entry name" value="IF2_II"/>
</dbReference>
<dbReference type="PANTHER" id="PTHR43381:SF5">
    <property type="entry name" value="TR-TYPE G DOMAIN-CONTAINING PROTEIN"/>
    <property type="match status" value="1"/>
</dbReference>
<dbReference type="Pfam" id="PF22042">
    <property type="entry name" value="EF-G_D2"/>
    <property type="match status" value="1"/>
</dbReference>
<dbReference type="FunFam" id="3.40.50.10050:FF:000001">
    <property type="entry name" value="Translation initiation factor IF-2"/>
    <property type="match status" value="1"/>
</dbReference>
<keyword evidence="4" id="KW-0547">Nucleotide-binding</keyword>
<dbReference type="CDD" id="cd03692">
    <property type="entry name" value="mtIF2_IVc"/>
    <property type="match status" value="1"/>
</dbReference>
<sequence length="317" mass="34655">KLDRGRGAVATVLVQRGTLRIGDIFVAGSQSGKVRALLDSHGNNVDEAMPSMPVEVLGLNGAPDAGGEFNVVETEARAREISNYRQRLERERRATAGTRGTLEEMFSNLKTSDVKEFPLLFKADVRGSLEAITAAVDSLGNDEVKAQVLHAGVGGITESDIDLARASNAVVIGFNVRANPQAKEKARQENIEIRYYSIIYELVDDLKMAMSGLLDPEIKETLIGDAEVLEVFNISKQGMIAGCRINSGIARRKAKVRLLRDSVVIHTGSMKSLKRFKDDASEVREGNECGVSLDGYQDIKSGDQLEFFEIEEVQRSL</sequence>
<comment type="similarity">
    <text evidence="2">Belongs to the TRAFAC class translation factor GTPase superfamily. Classic translation factor GTPase family. IF-2 subfamily.</text>
</comment>
<dbReference type="FunFam" id="2.40.30.10:FF:000007">
    <property type="entry name" value="Translation initiation factor IF-2"/>
    <property type="match status" value="1"/>
</dbReference>
<name>A0A382Q8D3_9ZZZZ</name>
<dbReference type="SUPFAM" id="SSF50447">
    <property type="entry name" value="Translation proteins"/>
    <property type="match status" value="2"/>
</dbReference>
<dbReference type="GO" id="GO:0005829">
    <property type="term" value="C:cytosol"/>
    <property type="evidence" value="ECO:0007669"/>
    <property type="project" value="TreeGrafter"/>
</dbReference>
<reference evidence="10" key="1">
    <citation type="submission" date="2018-05" db="EMBL/GenBank/DDBJ databases">
        <authorList>
            <person name="Lanie J.A."/>
            <person name="Ng W.-L."/>
            <person name="Kazmierczak K.M."/>
            <person name="Andrzejewski T.M."/>
            <person name="Davidsen T.M."/>
            <person name="Wayne K.J."/>
            <person name="Tettelin H."/>
            <person name="Glass J.I."/>
            <person name="Rusch D."/>
            <person name="Podicherti R."/>
            <person name="Tsui H.-C.T."/>
            <person name="Winkler M.E."/>
        </authorList>
    </citation>
    <scope>NUCLEOTIDE SEQUENCE</scope>
</reference>
<dbReference type="EMBL" id="UINC01112326">
    <property type="protein sequence ID" value="SVC81188.1"/>
    <property type="molecule type" value="Genomic_DNA"/>
</dbReference>